<name>A0A161IBN2_9BURK</name>
<evidence type="ECO:0000313" key="3">
    <source>
        <dbReference type="EMBL" id="ANB73863.1"/>
    </source>
</evidence>
<keyword evidence="2" id="KW-0472">Membrane</keyword>
<dbReference type="Pfam" id="PF06240">
    <property type="entry name" value="COXG"/>
    <property type="match status" value="1"/>
</dbReference>
<dbReference type="STRING" id="1804984.AYM40_16960"/>
<evidence type="ECO:0000256" key="2">
    <source>
        <dbReference type="SAM" id="Phobius"/>
    </source>
</evidence>
<evidence type="ECO:0000313" key="4">
    <source>
        <dbReference type="Proteomes" id="UP000076852"/>
    </source>
</evidence>
<accession>A0A161IBN2</accession>
<gene>
    <name evidence="3" type="ORF">AYM40_16960</name>
</gene>
<dbReference type="SUPFAM" id="SSF55961">
    <property type="entry name" value="Bet v1-like"/>
    <property type="match status" value="1"/>
</dbReference>
<dbReference type="InterPro" id="IPR010419">
    <property type="entry name" value="CO_DH_gsu"/>
</dbReference>
<dbReference type="PANTHER" id="PTHR38588">
    <property type="entry name" value="BLL0334 PROTEIN"/>
    <property type="match status" value="1"/>
</dbReference>
<feature type="transmembrane region" description="Helical" evidence="2">
    <location>
        <begin position="231"/>
        <end position="250"/>
    </location>
</feature>
<evidence type="ECO:0000256" key="1">
    <source>
        <dbReference type="SAM" id="MobiDB-lite"/>
    </source>
</evidence>
<dbReference type="RefSeq" id="WP_063497227.1">
    <property type="nucleotide sequence ID" value="NZ_CP014578.1"/>
</dbReference>
<reference evidence="3 4" key="1">
    <citation type="journal article" date="2016" name="Gene">
        <title>PacBio SMRT assembly of a complex multi-replicon genome reveals chlorocatechol degradative operon in a region of genome plasticity.</title>
        <authorList>
            <person name="Ricker N."/>
            <person name="Shen S.Y."/>
            <person name="Goordial J."/>
            <person name="Jin S."/>
            <person name="Fulthorpe R.R."/>
        </authorList>
    </citation>
    <scope>NUCLEOTIDE SEQUENCE [LARGE SCALE GENOMIC DNA]</scope>
    <source>
        <strain evidence="3 4">OLGA172</strain>
    </source>
</reference>
<organism evidence="3 4">
    <name type="scientific">Paraburkholderia phytofirmans OLGA172</name>
    <dbReference type="NCBI Taxonomy" id="1417228"/>
    <lineage>
        <taxon>Bacteria</taxon>
        <taxon>Pseudomonadati</taxon>
        <taxon>Pseudomonadota</taxon>
        <taxon>Betaproteobacteria</taxon>
        <taxon>Burkholderiales</taxon>
        <taxon>Burkholderiaceae</taxon>
        <taxon>Paraburkholderia</taxon>
    </lineage>
</organism>
<dbReference type="PANTHER" id="PTHR38588:SF1">
    <property type="entry name" value="BLL0334 PROTEIN"/>
    <property type="match status" value="1"/>
</dbReference>
<dbReference type="EMBL" id="CP014578">
    <property type="protein sequence ID" value="ANB73863.1"/>
    <property type="molecule type" value="Genomic_DNA"/>
</dbReference>
<dbReference type="OrthoDB" id="9087490at2"/>
<dbReference type="KEGG" id="buz:AYM40_16960"/>
<dbReference type="AlphaFoldDB" id="A0A161IBN2"/>
<dbReference type="Proteomes" id="UP000076852">
    <property type="component" value="Chromosome 1"/>
</dbReference>
<sequence>MELNDALRIPLAPSDVWDALQDLALLRASLDNCESFTRLGHGEFALVMTVPLGPLRARYEARAHVAGQDSGPADAQRRTINFKARAEGIGSLRGQIEVRLRAEDGSHGIGRERGTRIDYTIWATSSGPLAELPTRQLENALHQLADDFFDEFGAVVRAKHGQGPNRARGSATRRQHVFLRPIALSGIARRTRTDHGNALTGRAASASHGASHGVSHGVSHREPGPHVVPHWAWAAMIFLVALLLYVARWISEH</sequence>
<feature type="region of interest" description="Disordered" evidence="1">
    <location>
        <begin position="200"/>
        <end position="221"/>
    </location>
</feature>
<dbReference type="Gene3D" id="3.30.530.20">
    <property type="match status" value="1"/>
</dbReference>
<keyword evidence="4" id="KW-1185">Reference proteome</keyword>
<proteinExistence type="predicted"/>
<keyword evidence="2" id="KW-1133">Transmembrane helix</keyword>
<dbReference type="InterPro" id="IPR023393">
    <property type="entry name" value="START-like_dom_sf"/>
</dbReference>
<keyword evidence="2" id="KW-0812">Transmembrane</keyword>
<feature type="compositionally biased region" description="Low complexity" evidence="1">
    <location>
        <begin position="201"/>
        <end position="217"/>
    </location>
</feature>
<protein>
    <submittedName>
        <fullName evidence="3">Carbon monoxide dehydrogenase</fullName>
    </submittedName>
</protein>